<proteinExistence type="predicted"/>
<evidence type="ECO:0000256" key="1">
    <source>
        <dbReference type="SAM" id="Phobius"/>
    </source>
</evidence>
<gene>
    <name evidence="2" type="ORF">FHK98_12265</name>
</gene>
<keyword evidence="1" id="KW-1133">Transmembrane helix</keyword>
<comment type="caution">
    <text evidence="2">The sequence shown here is derived from an EMBL/GenBank/DDBJ whole genome shotgun (WGS) entry which is preliminary data.</text>
</comment>
<feature type="transmembrane region" description="Helical" evidence="1">
    <location>
        <begin position="412"/>
        <end position="430"/>
    </location>
</feature>
<dbReference type="Proteomes" id="UP000538075">
    <property type="component" value="Unassembled WGS sequence"/>
</dbReference>
<feature type="transmembrane region" description="Helical" evidence="1">
    <location>
        <begin position="178"/>
        <end position="197"/>
    </location>
</feature>
<feature type="transmembrane region" description="Helical" evidence="1">
    <location>
        <begin position="62"/>
        <end position="79"/>
    </location>
</feature>
<evidence type="ECO:0000313" key="3">
    <source>
        <dbReference type="Proteomes" id="UP000538075"/>
    </source>
</evidence>
<feature type="transmembrane region" description="Helical" evidence="1">
    <location>
        <begin position="256"/>
        <end position="273"/>
    </location>
</feature>
<feature type="transmembrane region" description="Helical" evidence="1">
    <location>
        <begin position="91"/>
        <end position="112"/>
    </location>
</feature>
<keyword evidence="1" id="KW-0812">Transmembrane</keyword>
<feature type="transmembrane region" description="Helical" evidence="1">
    <location>
        <begin position="124"/>
        <end position="143"/>
    </location>
</feature>
<protein>
    <recommendedName>
        <fullName evidence="4">O-antigen polymerase</fullName>
    </recommendedName>
</protein>
<keyword evidence="1" id="KW-0472">Membrane</keyword>
<feature type="transmembrane region" description="Helical" evidence="1">
    <location>
        <begin position="7"/>
        <end position="25"/>
    </location>
</feature>
<sequence length="463" mass="53133">MSKNKLINAITIATVFFFIYSVKFTFSPTHISRIILFISFIYFILHLFTGNVKLNPRGYKKILSFFMWIGLYCGWITIISSTSHSTDFNFLSYNIVFVGQVTIGSLFLCFWLSKNKYSPSDIALIIQIAIVLQAIFIILSFISPSFREWTLTYIPVMYSNTDPTVNLYRSRGLTHSSGASLAFLQAIGLLISCYLFIESKFTNKNNRYMNWYFPLSCSLISASILLTGRTGALVVPICLFYLLVSDVLTGLNVKRILSYMLLPFLLILAFYLLRLGYNYILGGWTTAWGEDGFDQLIRWWTSEFYQDNEIGSTTATMLLDGHWHLPHDWMTLLIGEVSTWDLYRGEIFAASDIGVIRRIYATGIVGTLIFYSLILNLFKYAYTSASNDNTKKMFIFLFLWLFMGELKEPMMTAANIASVYMLLSLSFFFYKNQNSRSIKKNVKDKNMSLHSSQYALNGKLSKV</sequence>
<feature type="transmembrane region" description="Helical" evidence="1">
    <location>
        <begin position="31"/>
        <end position="50"/>
    </location>
</feature>
<evidence type="ECO:0008006" key="4">
    <source>
        <dbReference type="Google" id="ProtNLM"/>
    </source>
</evidence>
<dbReference type="EMBL" id="VDFG01000819">
    <property type="protein sequence ID" value="MBA4466273.1"/>
    <property type="molecule type" value="Genomic_DNA"/>
</dbReference>
<name>A0A838WUD4_9CYAN</name>
<dbReference type="AlphaFoldDB" id="A0A838WUD4"/>
<reference evidence="2 3" key="1">
    <citation type="journal article" date="2020" name="J. Appl. Phycol.">
        <title>Morphological changes and genome evolution in Raphidiopsis raciborskii CS-506 after 23 years in culture.</title>
        <authorList>
            <person name="Willis A."/>
            <person name="Bent S.J."/>
            <person name="Jameson I.D."/>
        </authorList>
    </citation>
    <scope>NUCLEOTIDE SEQUENCE [LARGE SCALE GENOMIC DNA]</scope>
    <source>
        <strain evidence="2 3">CS-506_A</strain>
    </source>
</reference>
<feature type="transmembrane region" description="Helical" evidence="1">
    <location>
        <begin position="359"/>
        <end position="378"/>
    </location>
</feature>
<organism evidence="2 3">
    <name type="scientific">Cylindrospermopsis raciborskii CS-506_A</name>
    <dbReference type="NCBI Taxonomy" id="2585140"/>
    <lineage>
        <taxon>Bacteria</taxon>
        <taxon>Bacillati</taxon>
        <taxon>Cyanobacteriota</taxon>
        <taxon>Cyanophyceae</taxon>
        <taxon>Nostocales</taxon>
        <taxon>Aphanizomenonaceae</taxon>
        <taxon>Cylindrospermopsis</taxon>
    </lineage>
</organism>
<accession>A0A838WUD4</accession>
<evidence type="ECO:0000313" key="2">
    <source>
        <dbReference type="EMBL" id="MBA4466273.1"/>
    </source>
</evidence>